<sequence>MLKPKNSQKFHKEYSQLWTSLCASSVSENYAFCQSCSCNFNVQHGRKDDHRRYVSSNKHQDFLKMQVVIRPITSHFQSDITDLTTKATVLFIAFLVEHNLPLGVSNHVGPLFNAMSPDSKIILKYACKRTKTTTIVQALADCNKCISIATDGSHHAGEETLYLIVVIAYRSDLGKIVSEVLAVPLLNEGLQRKGLSWNNCFCFAADICSTMTGQYKGTAAFISKVNPNIYIQGCACHIVHIATQSASKVLPVSMEDLLVDLYYYLDKSAFCHQKFKACQVLCDTATHKILKHTSTMWHSLKDCVDRLLEQWPVLENFFLHETALSCKHSKSGPSVNSDIAVSYDITGSNTHYPSMVELIEFKKLSLYQSRSCTVCFSKILYQYLPRMKIHVFMFFAVNSCHFSVNSLLGFSSQKISEILTLSSMIGKYKRKNGGLEVGVRIRSYINDSSVGIAEVDVREFYSCVQKYLESACKYIVDKFPLENELLTHASVADVNQRENVTCESLDLLCRKFSFSLSEIKICDLELEFAKYQAEDLPQEILMMCDRMDVGGL</sequence>
<accession>A0ABQ9HRH2</accession>
<dbReference type="EMBL" id="JARBHB010000004">
    <property type="protein sequence ID" value="KAJ8886997.1"/>
    <property type="molecule type" value="Genomic_DNA"/>
</dbReference>
<keyword evidence="2" id="KW-1185">Reference proteome</keyword>
<comment type="caution">
    <text evidence="1">The sequence shown here is derived from an EMBL/GenBank/DDBJ whole genome shotgun (WGS) entry which is preliminary data.</text>
</comment>
<dbReference type="PANTHER" id="PTHR37162:SF10">
    <property type="entry name" value="DUF4371 DOMAIN-CONTAINING PROTEIN"/>
    <property type="match status" value="1"/>
</dbReference>
<proteinExistence type="predicted"/>
<reference evidence="1 2" key="1">
    <citation type="submission" date="2023-02" db="EMBL/GenBank/DDBJ databases">
        <title>LHISI_Scaffold_Assembly.</title>
        <authorList>
            <person name="Stuart O.P."/>
            <person name="Cleave R."/>
            <person name="Magrath M.J.L."/>
            <person name="Mikheyev A.S."/>
        </authorList>
    </citation>
    <scope>NUCLEOTIDE SEQUENCE [LARGE SCALE GENOMIC DNA]</scope>
    <source>
        <strain evidence="1">Daus_M_001</strain>
        <tissue evidence="1">Leg muscle</tissue>
    </source>
</reference>
<gene>
    <name evidence="1" type="ORF">PR048_013211</name>
</gene>
<evidence type="ECO:0008006" key="3">
    <source>
        <dbReference type="Google" id="ProtNLM"/>
    </source>
</evidence>
<dbReference type="PANTHER" id="PTHR37162">
    <property type="entry name" value="HAT FAMILY DIMERISATION DOMAINCONTAINING PROTEIN-RELATED"/>
    <property type="match status" value="1"/>
</dbReference>
<organism evidence="1 2">
    <name type="scientific">Dryococelus australis</name>
    <dbReference type="NCBI Taxonomy" id="614101"/>
    <lineage>
        <taxon>Eukaryota</taxon>
        <taxon>Metazoa</taxon>
        <taxon>Ecdysozoa</taxon>
        <taxon>Arthropoda</taxon>
        <taxon>Hexapoda</taxon>
        <taxon>Insecta</taxon>
        <taxon>Pterygota</taxon>
        <taxon>Neoptera</taxon>
        <taxon>Polyneoptera</taxon>
        <taxon>Phasmatodea</taxon>
        <taxon>Verophasmatodea</taxon>
        <taxon>Anareolatae</taxon>
        <taxon>Phasmatidae</taxon>
        <taxon>Eurycanthinae</taxon>
        <taxon>Dryococelus</taxon>
    </lineage>
</organism>
<protein>
    <recommendedName>
        <fullName evidence="3">DUF4371 domain-containing protein</fullName>
    </recommendedName>
</protein>
<evidence type="ECO:0000313" key="2">
    <source>
        <dbReference type="Proteomes" id="UP001159363"/>
    </source>
</evidence>
<name>A0ABQ9HRH2_9NEOP</name>
<dbReference type="Proteomes" id="UP001159363">
    <property type="component" value="Chromosome X"/>
</dbReference>
<evidence type="ECO:0000313" key="1">
    <source>
        <dbReference type="EMBL" id="KAJ8886997.1"/>
    </source>
</evidence>